<dbReference type="EMBL" id="AP018907">
    <property type="protein sequence ID" value="BBF93695.1"/>
    <property type="molecule type" value="Genomic_DNA"/>
</dbReference>
<dbReference type="KEGG" id="blag:BLTE_23800"/>
<evidence type="ECO:0000313" key="2">
    <source>
        <dbReference type="EMBL" id="BBF93695.1"/>
    </source>
</evidence>
<feature type="domain" description="Cysteine-rich" evidence="1">
    <location>
        <begin position="11"/>
        <end position="91"/>
    </location>
</feature>
<sequence>MNSQTPARPRVGLFVTCLVDLMRPKIGFAAAKLLEDAGCTVEVPSQTCCGQPAFNAGDRATARDLARQVIEAFEPYDYVVVPSGSCAGMMKTHYVELFDDPEEQARAGRFSARTFELTSFLVDVLKVERINAIYEGTVTYHDGCAGLRELGIKDQPRKLLGHVVGLTLAEMADTEACCGFGGAFSVKYPEISAAIADRKTANIGATGAPMVVAGDLGCLMHIAGRMQREGRPVQARHVAEMLAGMGHEPAIGEPDRS</sequence>
<organism evidence="2 3">
    <name type="scientific">Blastochloris tepida</name>
    <dbReference type="NCBI Taxonomy" id="2233851"/>
    <lineage>
        <taxon>Bacteria</taxon>
        <taxon>Pseudomonadati</taxon>
        <taxon>Pseudomonadota</taxon>
        <taxon>Alphaproteobacteria</taxon>
        <taxon>Hyphomicrobiales</taxon>
        <taxon>Blastochloridaceae</taxon>
        <taxon>Blastochloris</taxon>
    </lineage>
</organism>
<dbReference type="GO" id="GO:0016491">
    <property type="term" value="F:oxidoreductase activity"/>
    <property type="evidence" value="ECO:0007669"/>
    <property type="project" value="UniProtKB-ARBA"/>
</dbReference>
<dbReference type="RefSeq" id="WP_126400831.1">
    <property type="nucleotide sequence ID" value="NZ_AP018907.1"/>
</dbReference>
<evidence type="ECO:0000313" key="3">
    <source>
        <dbReference type="Proteomes" id="UP000266934"/>
    </source>
</evidence>
<name>A0A348G2B2_9HYPH</name>
<dbReference type="Pfam" id="PF02754">
    <property type="entry name" value="CCG"/>
    <property type="match status" value="2"/>
</dbReference>
<reference evidence="2 3" key="1">
    <citation type="submission" date="2018-08" db="EMBL/GenBank/DDBJ databases">
        <title>Complete genome sequencing of Blastochloris tepida GI.</title>
        <authorList>
            <person name="Tsukatani Y."/>
            <person name="Mori H."/>
        </authorList>
    </citation>
    <scope>NUCLEOTIDE SEQUENCE [LARGE SCALE GENOMIC DNA]</scope>
    <source>
        <strain evidence="2 3">GI</strain>
    </source>
</reference>
<dbReference type="InterPro" id="IPR004017">
    <property type="entry name" value="Cys_rich_dom"/>
</dbReference>
<keyword evidence="3" id="KW-1185">Reference proteome</keyword>
<dbReference type="Proteomes" id="UP000266934">
    <property type="component" value="Chromosome"/>
</dbReference>
<dbReference type="PANTHER" id="PTHR30296:SF0">
    <property type="entry name" value="LACTATE UTILIZATION PROTEIN A"/>
    <property type="match status" value="1"/>
</dbReference>
<gene>
    <name evidence="2" type="ORF">BLTE_23800</name>
</gene>
<dbReference type="OrthoDB" id="9770306at2"/>
<evidence type="ECO:0000259" key="1">
    <source>
        <dbReference type="Pfam" id="PF02754"/>
    </source>
</evidence>
<dbReference type="AlphaFoldDB" id="A0A348G2B2"/>
<protein>
    <submittedName>
        <fullName evidence="2">Fe-S oxidoreductase</fullName>
    </submittedName>
</protein>
<accession>A0A348G2B2</accession>
<proteinExistence type="predicted"/>
<dbReference type="GO" id="GO:0005829">
    <property type="term" value="C:cytosol"/>
    <property type="evidence" value="ECO:0007669"/>
    <property type="project" value="TreeGrafter"/>
</dbReference>
<feature type="domain" description="Cysteine-rich" evidence="1">
    <location>
        <begin position="138"/>
        <end position="222"/>
    </location>
</feature>
<dbReference type="PANTHER" id="PTHR30296">
    <property type="entry name" value="UNCHARACTERIZED PROTEIN YKGE"/>
    <property type="match status" value="1"/>
</dbReference>